<evidence type="ECO:0000313" key="1">
    <source>
        <dbReference type="EMBL" id="QCI66445.1"/>
    </source>
</evidence>
<keyword evidence="2" id="KW-1185">Reference proteome</keyword>
<reference evidence="1 2" key="1">
    <citation type="submission" date="2019-04" db="EMBL/GenBank/DDBJ databases">
        <title>Phreatobacter aquaticus sp. nov.</title>
        <authorList>
            <person name="Choi A."/>
        </authorList>
    </citation>
    <scope>NUCLEOTIDE SEQUENCE [LARGE SCALE GENOMIC DNA]</scope>
    <source>
        <strain evidence="1 2">KCTC 52518</strain>
    </source>
</reference>
<dbReference type="Gene3D" id="3.40.50.1240">
    <property type="entry name" value="Phosphoglycerate mutase-like"/>
    <property type="match status" value="1"/>
</dbReference>
<organism evidence="1 2">
    <name type="scientific">Phreatobacter stygius</name>
    <dbReference type="NCBI Taxonomy" id="1940610"/>
    <lineage>
        <taxon>Bacteria</taxon>
        <taxon>Pseudomonadati</taxon>
        <taxon>Pseudomonadota</taxon>
        <taxon>Alphaproteobacteria</taxon>
        <taxon>Hyphomicrobiales</taxon>
        <taxon>Phreatobacteraceae</taxon>
        <taxon>Phreatobacter</taxon>
    </lineage>
</organism>
<proteinExistence type="predicted"/>
<protein>
    <submittedName>
        <fullName evidence="1">Histidine phosphatase family protein</fullName>
    </submittedName>
</protein>
<dbReference type="CDD" id="cd07067">
    <property type="entry name" value="HP_PGM_like"/>
    <property type="match status" value="1"/>
</dbReference>
<gene>
    <name evidence="1" type="ORF">E8M01_20765</name>
</gene>
<dbReference type="InterPro" id="IPR013078">
    <property type="entry name" value="His_Pase_superF_clade-1"/>
</dbReference>
<dbReference type="SMART" id="SM00855">
    <property type="entry name" value="PGAM"/>
    <property type="match status" value="1"/>
</dbReference>
<accession>A0A4D7B5M8</accession>
<name>A0A4D7B5M8_9HYPH</name>
<dbReference type="PANTHER" id="PTHR48100">
    <property type="entry name" value="BROAD-SPECIFICITY PHOSPHATASE YOR283W-RELATED"/>
    <property type="match status" value="1"/>
</dbReference>
<dbReference type="EMBL" id="CP039690">
    <property type="protein sequence ID" value="QCI66445.1"/>
    <property type="molecule type" value="Genomic_DNA"/>
</dbReference>
<dbReference type="GO" id="GO:0016791">
    <property type="term" value="F:phosphatase activity"/>
    <property type="evidence" value="ECO:0007669"/>
    <property type="project" value="TreeGrafter"/>
</dbReference>
<sequence length="237" mass="25201">MNGRPFDSSATLGHCSAKLAAPPETWSTALAAGTPTQVAPTLGYEAIQDLTRTIPFRPRLTRFIFLRHGETEGNRKGIYQAADVPLNAAGEAQAAEAADRLALASIAHVAASPMMRAWRTAAIVTDGRGLTPEPDGGLAERYFIGLVGTTVGRMDWRDDPPACETLGAFVHRAGNCLSRWLSQDDNPDGDLMLVAHGGQLLVLAALTGVDLNVELRRNATPILFTRSTAGWEAVAVS</sequence>
<evidence type="ECO:0000313" key="2">
    <source>
        <dbReference type="Proteomes" id="UP000298781"/>
    </source>
</evidence>
<dbReference type="Proteomes" id="UP000298781">
    <property type="component" value="Chromosome"/>
</dbReference>
<dbReference type="InterPro" id="IPR050275">
    <property type="entry name" value="PGM_Phosphatase"/>
</dbReference>
<dbReference type="SUPFAM" id="SSF53254">
    <property type="entry name" value="Phosphoglycerate mutase-like"/>
    <property type="match status" value="1"/>
</dbReference>
<dbReference type="Pfam" id="PF00300">
    <property type="entry name" value="His_Phos_1"/>
    <property type="match status" value="1"/>
</dbReference>
<dbReference type="KEGG" id="pstg:E8M01_20765"/>
<dbReference type="InterPro" id="IPR029033">
    <property type="entry name" value="His_PPase_superfam"/>
</dbReference>
<dbReference type="AlphaFoldDB" id="A0A4D7B5M8"/>
<dbReference type="OrthoDB" id="9781415at2"/>